<name>A0A0J1HFI3_9GAMM</name>
<sequence length="252" mass="27831">MPHTHSKAPAVDGAIQVLQLLARSSSSLTLSEIAEETGLAYSTTHRLIDSLLQHNMISLDPSTRKKYCMGATIFQLASTVFSRQDSISIFHPIAEILKNETYQSVYLNIEVGSRIVVIAKTESSMAKVSNVYIGTTFPVHDAAAGKAILSTRDEKYQREYLSHILPKGLDLNKRLNIKIEELKQAYRLGYAIAEGESENDLNFIAAPVLSQNNTAIAAISLGVNKTDFTKQNIRMLSAHLIQATRQLSSRLQ</sequence>
<evidence type="ECO:0000313" key="7">
    <source>
        <dbReference type="Proteomes" id="UP000035909"/>
    </source>
</evidence>
<dbReference type="PROSITE" id="PS51078">
    <property type="entry name" value="ICLR_ED"/>
    <property type="match status" value="1"/>
</dbReference>
<evidence type="ECO:0000256" key="3">
    <source>
        <dbReference type="ARBA" id="ARBA00023163"/>
    </source>
</evidence>
<dbReference type="Gene3D" id="1.10.10.10">
    <property type="entry name" value="Winged helix-like DNA-binding domain superfamily/Winged helix DNA-binding domain"/>
    <property type="match status" value="1"/>
</dbReference>
<keyword evidence="2" id="KW-0238">DNA-binding</keyword>
<dbReference type="AlphaFoldDB" id="A0A0J1HFI3"/>
<dbReference type="Pfam" id="PF01614">
    <property type="entry name" value="IclR_C"/>
    <property type="match status" value="1"/>
</dbReference>
<dbReference type="GO" id="GO:0003700">
    <property type="term" value="F:DNA-binding transcription factor activity"/>
    <property type="evidence" value="ECO:0007669"/>
    <property type="project" value="TreeGrafter"/>
</dbReference>
<gene>
    <name evidence="6" type="ORF">ABT57_07460</name>
</gene>
<dbReference type="InterPro" id="IPR036388">
    <property type="entry name" value="WH-like_DNA-bd_sf"/>
</dbReference>
<dbReference type="InterPro" id="IPR036390">
    <property type="entry name" value="WH_DNA-bd_sf"/>
</dbReference>
<feature type="domain" description="HTH iclR-type" evidence="4">
    <location>
        <begin position="8"/>
        <end position="71"/>
    </location>
</feature>
<dbReference type="Proteomes" id="UP000035909">
    <property type="component" value="Unassembled WGS sequence"/>
</dbReference>
<dbReference type="Gene3D" id="3.30.450.40">
    <property type="match status" value="1"/>
</dbReference>
<keyword evidence="1" id="KW-0805">Transcription regulation</keyword>
<dbReference type="STRING" id="320778.ABT57_07460"/>
<dbReference type="SUPFAM" id="SSF46785">
    <property type="entry name" value="Winged helix' DNA-binding domain"/>
    <property type="match status" value="1"/>
</dbReference>
<proteinExistence type="predicted"/>
<comment type="caution">
    <text evidence="6">The sequence shown here is derived from an EMBL/GenBank/DDBJ whole genome shotgun (WGS) entry which is preliminary data.</text>
</comment>
<dbReference type="InterPro" id="IPR005471">
    <property type="entry name" value="Tscrpt_reg_IclR_N"/>
</dbReference>
<keyword evidence="7" id="KW-1185">Reference proteome</keyword>
<protein>
    <recommendedName>
        <fullName evidence="8">Transcriptional regulator</fullName>
    </recommendedName>
</protein>
<keyword evidence="3" id="KW-0804">Transcription</keyword>
<dbReference type="SUPFAM" id="SSF55781">
    <property type="entry name" value="GAF domain-like"/>
    <property type="match status" value="1"/>
</dbReference>
<dbReference type="PANTHER" id="PTHR30136:SF35">
    <property type="entry name" value="HTH-TYPE TRANSCRIPTIONAL REGULATOR RV1719"/>
    <property type="match status" value="1"/>
</dbReference>
<dbReference type="SMART" id="SM00346">
    <property type="entry name" value="HTH_ICLR"/>
    <property type="match status" value="1"/>
</dbReference>
<feature type="domain" description="IclR-ED" evidence="5">
    <location>
        <begin position="72"/>
        <end position="252"/>
    </location>
</feature>
<dbReference type="Pfam" id="PF09339">
    <property type="entry name" value="HTH_IclR"/>
    <property type="match status" value="1"/>
</dbReference>
<dbReference type="RefSeq" id="WP_047884545.1">
    <property type="nucleotide sequence ID" value="NZ_CP071326.1"/>
</dbReference>
<dbReference type="InterPro" id="IPR050707">
    <property type="entry name" value="HTH_MetabolicPath_Reg"/>
</dbReference>
<evidence type="ECO:0008006" key="8">
    <source>
        <dbReference type="Google" id="ProtNLM"/>
    </source>
</evidence>
<evidence type="ECO:0000259" key="5">
    <source>
        <dbReference type="PROSITE" id="PS51078"/>
    </source>
</evidence>
<dbReference type="PROSITE" id="PS51077">
    <property type="entry name" value="HTH_ICLR"/>
    <property type="match status" value="1"/>
</dbReference>
<evidence type="ECO:0000313" key="6">
    <source>
        <dbReference type="EMBL" id="KLV10380.1"/>
    </source>
</evidence>
<reference evidence="6 7" key="1">
    <citation type="submission" date="2015-05" db="EMBL/GenBank/DDBJ databases">
        <title>Photobacterium galathea sp. nov.</title>
        <authorList>
            <person name="Machado H."/>
            <person name="Gram L."/>
        </authorList>
    </citation>
    <scope>NUCLEOTIDE SEQUENCE [LARGE SCALE GENOMIC DNA]</scope>
    <source>
        <strain evidence="6 7">DSM 22954</strain>
    </source>
</reference>
<dbReference type="EMBL" id="LDOU01000006">
    <property type="protein sequence ID" value="KLV10380.1"/>
    <property type="molecule type" value="Genomic_DNA"/>
</dbReference>
<organism evidence="6 7">
    <name type="scientific">Photobacterium ganghwense</name>
    <dbReference type="NCBI Taxonomy" id="320778"/>
    <lineage>
        <taxon>Bacteria</taxon>
        <taxon>Pseudomonadati</taxon>
        <taxon>Pseudomonadota</taxon>
        <taxon>Gammaproteobacteria</taxon>
        <taxon>Vibrionales</taxon>
        <taxon>Vibrionaceae</taxon>
        <taxon>Photobacterium</taxon>
    </lineage>
</organism>
<evidence type="ECO:0000256" key="2">
    <source>
        <dbReference type="ARBA" id="ARBA00023125"/>
    </source>
</evidence>
<dbReference type="InterPro" id="IPR014757">
    <property type="entry name" value="Tscrpt_reg_IclR_C"/>
</dbReference>
<dbReference type="GO" id="GO:0045892">
    <property type="term" value="P:negative regulation of DNA-templated transcription"/>
    <property type="evidence" value="ECO:0007669"/>
    <property type="project" value="TreeGrafter"/>
</dbReference>
<evidence type="ECO:0000256" key="1">
    <source>
        <dbReference type="ARBA" id="ARBA00023015"/>
    </source>
</evidence>
<dbReference type="PATRIC" id="fig|320778.3.peg.1614"/>
<dbReference type="PANTHER" id="PTHR30136">
    <property type="entry name" value="HELIX-TURN-HELIX TRANSCRIPTIONAL REGULATOR, ICLR FAMILY"/>
    <property type="match status" value="1"/>
</dbReference>
<dbReference type="GO" id="GO:0003677">
    <property type="term" value="F:DNA binding"/>
    <property type="evidence" value="ECO:0007669"/>
    <property type="project" value="UniProtKB-KW"/>
</dbReference>
<dbReference type="OrthoDB" id="9807558at2"/>
<dbReference type="InterPro" id="IPR029016">
    <property type="entry name" value="GAF-like_dom_sf"/>
</dbReference>
<evidence type="ECO:0000259" key="4">
    <source>
        <dbReference type="PROSITE" id="PS51077"/>
    </source>
</evidence>
<accession>A0A0J1HFI3</accession>